<feature type="chain" id="PRO_5035295344" evidence="1">
    <location>
        <begin position="19"/>
        <end position="309"/>
    </location>
</feature>
<dbReference type="AlphaFoldDB" id="A0A8J2LN27"/>
<gene>
    <name evidence="2" type="ORF">AFUS01_LOCUS36212</name>
</gene>
<proteinExistence type="predicted"/>
<dbReference type="Proteomes" id="UP000708208">
    <property type="component" value="Unassembled WGS sequence"/>
</dbReference>
<dbReference type="EMBL" id="CAJVCH010538758">
    <property type="protein sequence ID" value="CAG7826144.1"/>
    <property type="molecule type" value="Genomic_DNA"/>
</dbReference>
<comment type="caution">
    <text evidence="2">The sequence shown here is derived from an EMBL/GenBank/DDBJ whole genome shotgun (WGS) entry which is preliminary data.</text>
</comment>
<evidence type="ECO:0000313" key="2">
    <source>
        <dbReference type="EMBL" id="CAG7826144.1"/>
    </source>
</evidence>
<accession>A0A8J2LN27</accession>
<keyword evidence="1" id="KW-0732">Signal</keyword>
<name>A0A8J2LN27_9HEXA</name>
<keyword evidence="3" id="KW-1185">Reference proteome</keyword>
<reference evidence="2" key="1">
    <citation type="submission" date="2021-06" db="EMBL/GenBank/DDBJ databases">
        <authorList>
            <person name="Hodson N. C."/>
            <person name="Mongue J. A."/>
            <person name="Jaron S. K."/>
        </authorList>
    </citation>
    <scope>NUCLEOTIDE SEQUENCE</scope>
</reference>
<evidence type="ECO:0000313" key="3">
    <source>
        <dbReference type="Proteomes" id="UP000708208"/>
    </source>
</evidence>
<feature type="signal peptide" evidence="1">
    <location>
        <begin position="1"/>
        <end position="18"/>
    </location>
</feature>
<protein>
    <submittedName>
        <fullName evidence="2">Uncharacterized protein</fullName>
    </submittedName>
</protein>
<evidence type="ECO:0000256" key="1">
    <source>
        <dbReference type="SAM" id="SignalP"/>
    </source>
</evidence>
<organism evidence="2 3">
    <name type="scientific">Allacma fusca</name>
    <dbReference type="NCBI Taxonomy" id="39272"/>
    <lineage>
        <taxon>Eukaryota</taxon>
        <taxon>Metazoa</taxon>
        <taxon>Ecdysozoa</taxon>
        <taxon>Arthropoda</taxon>
        <taxon>Hexapoda</taxon>
        <taxon>Collembola</taxon>
        <taxon>Symphypleona</taxon>
        <taxon>Sminthuridae</taxon>
        <taxon>Allacma</taxon>
    </lineage>
</organism>
<sequence length="309" mass="35028">MALVTRARSVSLITVILGLVVHISEFSVATNSKTDFGWRWSATKSDAFQNILPHAIEDCSFGNGTNYLLEQDQTNSSFSILERCSGPEGCELCYNTSARIVIYDFKYTPEQHDYRQKVMLMYPKRFGNPGSEEVVKMVNYTRKMNHTFSWQFDEPLDFATFTILNSTYPTKPLYSPNEEIYIGVLSGPAQSQFMTFVEPVTYEDTIEVRIPPKVIRRVSAHSFWRPPDELIRFEATVEFIPNEVARCVQCAQGNSICYEVTPPTGDILDILKAHNFKGEIISTGSRSIKAIVKGDFKASYGEITDILIF</sequence>